<dbReference type="GO" id="GO:0018836">
    <property type="term" value="F:alkylmercury lyase activity"/>
    <property type="evidence" value="ECO:0007669"/>
    <property type="project" value="InterPro"/>
</dbReference>
<organism evidence="1 2">
    <name type="scientific">Euzebya pacifica</name>
    <dbReference type="NCBI Taxonomy" id="1608957"/>
    <lineage>
        <taxon>Bacteria</taxon>
        <taxon>Bacillati</taxon>
        <taxon>Actinomycetota</taxon>
        <taxon>Nitriliruptoria</taxon>
        <taxon>Euzebyales</taxon>
    </lineage>
</organism>
<protein>
    <submittedName>
        <fullName evidence="1">PUTATIVE TRANSMEMBRANE PROTEIN</fullName>
    </submittedName>
</protein>
<dbReference type="EMBL" id="CP031165">
    <property type="protein sequence ID" value="AXV05067.1"/>
    <property type="molecule type" value="Genomic_DNA"/>
</dbReference>
<evidence type="ECO:0000313" key="2">
    <source>
        <dbReference type="Proteomes" id="UP000264006"/>
    </source>
</evidence>
<dbReference type="SUPFAM" id="SSF160387">
    <property type="entry name" value="NosL/MerB-like"/>
    <property type="match status" value="1"/>
</dbReference>
<dbReference type="Gene3D" id="3.30.450.410">
    <property type="match status" value="1"/>
</dbReference>
<keyword evidence="2" id="KW-1185">Reference proteome</keyword>
<proteinExistence type="predicted"/>
<evidence type="ECO:0000313" key="1">
    <source>
        <dbReference type="EMBL" id="AXV05067.1"/>
    </source>
</evidence>
<name>A0A346XS70_9ACTN</name>
<dbReference type="RefSeq" id="WP_114589924.1">
    <property type="nucleotide sequence ID" value="NZ_CP031165.1"/>
</dbReference>
<dbReference type="OrthoDB" id="7185309at2"/>
<reference evidence="1 2" key="1">
    <citation type="submission" date="2018-09" db="EMBL/GenBank/DDBJ databases">
        <title>Complete genome sequence of Euzebya sp. DY32-46 isolated from seawater of Pacific Ocean.</title>
        <authorList>
            <person name="Xu L."/>
            <person name="Wu Y.-H."/>
            <person name="Xu X.-W."/>
        </authorList>
    </citation>
    <scope>NUCLEOTIDE SEQUENCE [LARGE SCALE GENOMIC DNA]</scope>
    <source>
        <strain evidence="1 2">DY32-46</strain>
    </source>
</reference>
<gene>
    <name evidence="1" type="ORF">DVS28_a0360</name>
</gene>
<keyword evidence="1" id="KW-0472">Membrane</keyword>
<accession>A0A346XS70</accession>
<sequence length="150" mass="16472">MDPRDLAVRNATYALFVERGAAPTPGQVAEAVAGHAVEEVEEAWRRLHDAHALVLVDRDGPAELLMANPFAAQPTNFRVQADGREWDANCAWDAFGVCAALGVDGRIETSCPDCGDDLTVEVRDQRPVDDDLLFHCLVPASRWWDNIAFT</sequence>
<dbReference type="Pfam" id="PF03243">
    <property type="entry name" value="MerB"/>
    <property type="match status" value="1"/>
</dbReference>
<dbReference type="InterPro" id="IPR053717">
    <property type="entry name" value="MerB_lyase_sf"/>
</dbReference>
<dbReference type="Proteomes" id="UP000264006">
    <property type="component" value="Chromosome"/>
</dbReference>
<keyword evidence="1" id="KW-0812">Transmembrane</keyword>
<dbReference type="KEGG" id="euz:DVS28_a0360"/>
<dbReference type="AlphaFoldDB" id="A0A346XS70"/>
<dbReference type="InterPro" id="IPR004927">
    <property type="entry name" value="MerB"/>
</dbReference>